<sequence length="240" mass="27654">MSKASSLRISPAVREKVDKYTAKLYSEVQEFLSECVPEKIQYLSLVLTCDYFVVQDPRTLHAELNIPIPDPPSESEESKMETDKEEKKAPKCGFLKENENIRKIINIVIPEIRALREGCALLITWIHHAIPKIEDGNDFGVSIQEKVLERITAIKTKVETTLTNINKYYQERGDAVAKASKETHVMDYRSLVHDKDENAFVELRLALTEVRNFYIELFDIICKNFEKLTNPKGEEKSPMY</sequence>
<comment type="subunit">
    <text evidence="6">Heterodimer of PSME1 and PSME2, which forms a hexameric ring.</text>
</comment>
<dbReference type="InterPro" id="IPR036252">
    <property type="entry name" value="Proteasome_activ_sf"/>
</dbReference>
<dbReference type="GO" id="GO:0008537">
    <property type="term" value="C:proteasome activator complex"/>
    <property type="evidence" value="ECO:0007669"/>
    <property type="project" value="InterPro"/>
</dbReference>
<dbReference type="GO" id="GO:2000045">
    <property type="term" value="P:regulation of G1/S transition of mitotic cell cycle"/>
    <property type="evidence" value="ECO:0007669"/>
    <property type="project" value="TreeGrafter"/>
</dbReference>
<dbReference type="InterPro" id="IPR003185">
    <property type="entry name" value="Proteasome_activ_PA28_N"/>
</dbReference>
<dbReference type="GO" id="GO:0005654">
    <property type="term" value="C:nucleoplasm"/>
    <property type="evidence" value="ECO:0007669"/>
    <property type="project" value="TreeGrafter"/>
</dbReference>
<feature type="region of interest" description="Disordered" evidence="9">
    <location>
        <begin position="67"/>
        <end position="89"/>
    </location>
</feature>
<dbReference type="Gene3D" id="1.20.5.120">
    <property type="entry name" value="Proteasome activator pa28, N-terminal domain"/>
    <property type="match status" value="1"/>
</dbReference>
<organism evidence="12 13">
    <name type="scientific">Pyxicephalus adspersus</name>
    <name type="common">African bullfrog</name>
    <dbReference type="NCBI Taxonomy" id="30357"/>
    <lineage>
        <taxon>Eukaryota</taxon>
        <taxon>Metazoa</taxon>
        <taxon>Chordata</taxon>
        <taxon>Craniata</taxon>
        <taxon>Vertebrata</taxon>
        <taxon>Euteleostomi</taxon>
        <taxon>Amphibia</taxon>
        <taxon>Batrachia</taxon>
        <taxon>Anura</taxon>
        <taxon>Neobatrachia</taxon>
        <taxon>Ranoidea</taxon>
        <taxon>Pyxicephalidae</taxon>
        <taxon>Pyxicephalinae</taxon>
        <taxon>Pyxicephalus</taxon>
    </lineage>
</organism>
<dbReference type="GO" id="GO:0005737">
    <property type="term" value="C:cytoplasm"/>
    <property type="evidence" value="ECO:0007669"/>
    <property type="project" value="TreeGrafter"/>
</dbReference>
<name>A0AAV3A7M9_PYXAD</name>
<evidence type="ECO:0000256" key="4">
    <source>
        <dbReference type="ARBA" id="ARBA00022990"/>
    </source>
</evidence>
<gene>
    <name evidence="12" type="ORF">GDO54_013493</name>
</gene>
<evidence type="ECO:0000313" key="13">
    <source>
        <dbReference type="Proteomes" id="UP001181693"/>
    </source>
</evidence>
<evidence type="ECO:0000259" key="10">
    <source>
        <dbReference type="Pfam" id="PF02251"/>
    </source>
</evidence>
<comment type="similarity">
    <text evidence="1">Belongs to the PA28 family.</text>
</comment>
<dbReference type="Proteomes" id="UP001181693">
    <property type="component" value="Unassembled WGS sequence"/>
</dbReference>
<feature type="compositionally biased region" description="Basic and acidic residues" evidence="9">
    <location>
        <begin position="76"/>
        <end position="89"/>
    </location>
</feature>
<dbReference type="FunFam" id="1.20.120.180:FF:000002">
    <property type="entry name" value="Proteasome activator complex subunit 1"/>
    <property type="match status" value="1"/>
</dbReference>
<keyword evidence="13" id="KW-1185">Reference proteome</keyword>
<dbReference type="GO" id="GO:0061136">
    <property type="term" value="P:regulation of proteasomal protein catabolic process"/>
    <property type="evidence" value="ECO:0007669"/>
    <property type="project" value="TreeGrafter"/>
</dbReference>
<keyword evidence="2" id="KW-0597">Phosphoprotein</keyword>
<dbReference type="InterPro" id="IPR009077">
    <property type="entry name" value="Proteasome_activ_PA28"/>
</dbReference>
<comment type="caution">
    <text evidence="12">The sequence shown here is derived from an EMBL/GenBank/DDBJ whole genome shotgun (WGS) entry which is preliminary data.</text>
</comment>
<dbReference type="AlphaFoldDB" id="A0AAV3A7M9"/>
<evidence type="ECO:0000256" key="5">
    <source>
        <dbReference type="ARBA" id="ARBA00037467"/>
    </source>
</evidence>
<dbReference type="InterPro" id="IPR036996">
    <property type="entry name" value="PA28_N_sf"/>
</dbReference>
<evidence type="ECO:0000256" key="8">
    <source>
        <dbReference type="ARBA" id="ARBA00041908"/>
    </source>
</evidence>
<dbReference type="GO" id="GO:0061133">
    <property type="term" value="F:endopeptidase activator activity"/>
    <property type="evidence" value="ECO:0007669"/>
    <property type="project" value="TreeGrafter"/>
</dbReference>
<reference evidence="12" key="1">
    <citation type="thesis" date="2020" institute="ProQuest LLC" country="789 East Eisenhower Parkway, Ann Arbor, MI, USA">
        <title>Comparative Genomics and Chromosome Evolution.</title>
        <authorList>
            <person name="Mudd A.B."/>
        </authorList>
    </citation>
    <scope>NUCLEOTIDE SEQUENCE</scope>
    <source>
        <strain evidence="12">1538</strain>
        <tissue evidence="12">Blood</tissue>
    </source>
</reference>
<evidence type="ECO:0000313" key="12">
    <source>
        <dbReference type="EMBL" id="DBA22467.1"/>
    </source>
</evidence>
<dbReference type="InterPro" id="IPR036997">
    <property type="entry name" value="PA28_C_sf"/>
</dbReference>
<evidence type="ECO:0000256" key="9">
    <source>
        <dbReference type="SAM" id="MobiDB-lite"/>
    </source>
</evidence>
<comment type="function">
    <text evidence="5">Implicated in immunoproteasome assembly and required for efficient antigen processing. The PA28 activator complex enhances the generation of class I binding peptides by altering the cleavage pattern of the proteasome.</text>
</comment>
<feature type="domain" description="Proteasome activator PA28 C-terminal" evidence="11">
    <location>
        <begin position="95"/>
        <end position="236"/>
    </location>
</feature>
<feature type="domain" description="Proteasome activator PA28 N-terminal" evidence="10">
    <location>
        <begin position="13"/>
        <end position="71"/>
    </location>
</feature>
<dbReference type="SUPFAM" id="SSF47216">
    <property type="entry name" value="Proteasome activator"/>
    <property type="match status" value="1"/>
</dbReference>
<accession>A0AAV3A7M9</accession>
<dbReference type="Pfam" id="PF02252">
    <property type="entry name" value="PA28_C"/>
    <property type="match status" value="1"/>
</dbReference>
<dbReference type="Gene3D" id="1.20.120.180">
    <property type="entry name" value="Proteasome activator pa28, C-terminal domain"/>
    <property type="match status" value="1"/>
</dbReference>
<keyword evidence="4" id="KW-0007">Acetylation</keyword>
<dbReference type="PANTHER" id="PTHR10660">
    <property type="entry name" value="PROTEASOME REGULATOR PA28"/>
    <property type="match status" value="1"/>
</dbReference>
<evidence type="ECO:0000256" key="3">
    <source>
        <dbReference type="ARBA" id="ARBA00022942"/>
    </source>
</evidence>
<evidence type="ECO:0000259" key="11">
    <source>
        <dbReference type="Pfam" id="PF02252"/>
    </source>
</evidence>
<dbReference type="EMBL" id="DYDO01000006">
    <property type="protein sequence ID" value="DBA22467.1"/>
    <property type="molecule type" value="Genomic_DNA"/>
</dbReference>
<protein>
    <recommendedName>
        <fullName evidence="7">Proteasome activator complex subunit 2</fullName>
    </recommendedName>
    <alternativeName>
        <fullName evidence="8">Proteasome activator 28 subunit beta</fullName>
    </alternativeName>
</protein>
<evidence type="ECO:0000256" key="1">
    <source>
        <dbReference type="ARBA" id="ARBA00005883"/>
    </source>
</evidence>
<dbReference type="Pfam" id="PF02251">
    <property type="entry name" value="PA28_N"/>
    <property type="match status" value="1"/>
</dbReference>
<evidence type="ECO:0000256" key="7">
    <source>
        <dbReference type="ARBA" id="ARBA00039312"/>
    </source>
</evidence>
<dbReference type="PANTHER" id="PTHR10660:SF6">
    <property type="entry name" value="PROTEASOME ACTIVATOR COMPLEX SUBUNIT 2"/>
    <property type="match status" value="1"/>
</dbReference>
<evidence type="ECO:0000256" key="2">
    <source>
        <dbReference type="ARBA" id="ARBA00022553"/>
    </source>
</evidence>
<evidence type="ECO:0000256" key="6">
    <source>
        <dbReference type="ARBA" id="ARBA00038631"/>
    </source>
</evidence>
<keyword evidence="3" id="KW-0647">Proteasome</keyword>
<dbReference type="InterPro" id="IPR003186">
    <property type="entry name" value="PA28_C"/>
</dbReference>
<proteinExistence type="inferred from homology"/>